<dbReference type="GO" id="GO:0020037">
    <property type="term" value="F:heme binding"/>
    <property type="evidence" value="ECO:0007669"/>
    <property type="project" value="InterPro"/>
</dbReference>
<reference evidence="5" key="1">
    <citation type="journal article" date="2018" name="Nat. Microbiol.">
        <title>Leveraging single-cell genomics to expand the fungal tree of life.</title>
        <authorList>
            <person name="Ahrendt S.R."/>
            <person name="Quandt C.A."/>
            <person name="Ciobanu D."/>
            <person name="Clum A."/>
            <person name="Salamov A."/>
            <person name="Andreopoulos B."/>
            <person name="Cheng J.F."/>
            <person name="Woyke T."/>
            <person name="Pelin A."/>
            <person name="Henrissat B."/>
            <person name="Reynolds N.K."/>
            <person name="Benny G.L."/>
            <person name="Smith M.E."/>
            <person name="James T.Y."/>
            <person name="Grigoriev I.V."/>
        </authorList>
    </citation>
    <scope>NUCLEOTIDE SEQUENCE [LARGE SCALE GENOMIC DNA]</scope>
    <source>
        <strain evidence="5">Baker2002</strain>
    </source>
</reference>
<dbReference type="PANTHER" id="PTHR11493">
    <property type="entry name" value="SULFITE REDUCTASE [NADPH] SUBUNIT BETA-RELATED"/>
    <property type="match status" value="1"/>
</dbReference>
<keyword evidence="1" id="KW-0479">Metal-binding</keyword>
<dbReference type="GO" id="GO:0050311">
    <property type="term" value="F:sulfite reductase (ferredoxin) activity"/>
    <property type="evidence" value="ECO:0007669"/>
    <property type="project" value="TreeGrafter"/>
</dbReference>
<dbReference type="EMBL" id="ML004711">
    <property type="protein sequence ID" value="RKP28665.1"/>
    <property type="molecule type" value="Genomic_DNA"/>
</dbReference>
<evidence type="ECO:0000256" key="2">
    <source>
        <dbReference type="ARBA" id="ARBA00023004"/>
    </source>
</evidence>
<sequence>KEILAKYKLDNTKFSGLRLSSCVALPTCGLAMAESERYLPELIGKLEQSLEEYGCATTPWCT</sequence>
<dbReference type="GO" id="GO:0009337">
    <property type="term" value="C:sulfite reductase complex (NADPH)"/>
    <property type="evidence" value="ECO:0007669"/>
    <property type="project" value="TreeGrafter"/>
</dbReference>
<protein>
    <submittedName>
        <fullName evidence="4">Uncharacterized protein</fullName>
    </submittedName>
</protein>
<dbReference type="InterPro" id="IPR045169">
    <property type="entry name" value="NO2/SO3_Rdtase_4Fe4S_prot"/>
</dbReference>
<dbReference type="OrthoDB" id="1688044at2759"/>
<evidence type="ECO:0000313" key="4">
    <source>
        <dbReference type="EMBL" id="RKP28665.1"/>
    </source>
</evidence>
<gene>
    <name evidence="4" type="ORF">METBISCDRAFT_28918</name>
</gene>
<dbReference type="SUPFAM" id="SSF56014">
    <property type="entry name" value="Nitrite and sulphite reductase 4Fe-4S domain-like"/>
    <property type="match status" value="1"/>
</dbReference>
<evidence type="ECO:0000313" key="5">
    <source>
        <dbReference type="Proteomes" id="UP000268321"/>
    </source>
</evidence>
<proteinExistence type="predicted"/>
<dbReference type="GO" id="GO:0000103">
    <property type="term" value="P:sulfate assimilation"/>
    <property type="evidence" value="ECO:0007669"/>
    <property type="project" value="TreeGrafter"/>
</dbReference>
<accession>A0A4P9Z7N5</accession>
<evidence type="ECO:0000256" key="3">
    <source>
        <dbReference type="ARBA" id="ARBA00023014"/>
    </source>
</evidence>
<dbReference type="GO" id="GO:0046872">
    <property type="term" value="F:metal ion binding"/>
    <property type="evidence" value="ECO:0007669"/>
    <property type="project" value="UniProtKB-KW"/>
</dbReference>
<dbReference type="AlphaFoldDB" id="A0A4P9Z7N5"/>
<dbReference type="GO" id="GO:0016002">
    <property type="term" value="F:sulfite reductase activity"/>
    <property type="evidence" value="ECO:0007669"/>
    <property type="project" value="TreeGrafter"/>
</dbReference>
<keyword evidence="3" id="KW-0411">Iron-sulfur</keyword>
<dbReference type="PANTHER" id="PTHR11493:SF47">
    <property type="entry name" value="SULFITE REDUCTASE [NADPH] SUBUNIT BETA"/>
    <property type="match status" value="1"/>
</dbReference>
<keyword evidence="5" id="KW-1185">Reference proteome</keyword>
<evidence type="ECO:0000256" key="1">
    <source>
        <dbReference type="ARBA" id="ARBA00022723"/>
    </source>
</evidence>
<organism evidence="4 5">
    <name type="scientific">Metschnikowia bicuspidata</name>
    <dbReference type="NCBI Taxonomy" id="27322"/>
    <lineage>
        <taxon>Eukaryota</taxon>
        <taxon>Fungi</taxon>
        <taxon>Dikarya</taxon>
        <taxon>Ascomycota</taxon>
        <taxon>Saccharomycotina</taxon>
        <taxon>Pichiomycetes</taxon>
        <taxon>Metschnikowiaceae</taxon>
        <taxon>Metschnikowia</taxon>
    </lineage>
</organism>
<dbReference type="InterPro" id="IPR045854">
    <property type="entry name" value="NO2/SO3_Rdtase_4Fe4S_sf"/>
</dbReference>
<keyword evidence="2" id="KW-0408">Iron</keyword>
<dbReference type="Proteomes" id="UP000268321">
    <property type="component" value="Unassembled WGS sequence"/>
</dbReference>
<feature type="non-terminal residue" evidence="4">
    <location>
        <position position="1"/>
    </location>
</feature>
<dbReference type="GO" id="GO:0051536">
    <property type="term" value="F:iron-sulfur cluster binding"/>
    <property type="evidence" value="ECO:0007669"/>
    <property type="project" value="UniProtKB-KW"/>
</dbReference>
<name>A0A4P9Z7N5_9ASCO</name>